<evidence type="ECO:0000256" key="1">
    <source>
        <dbReference type="SAM" id="MobiDB-lite"/>
    </source>
</evidence>
<proteinExistence type="predicted"/>
<feature type="compositionally biased region" description="Low complexity" evidence="1">
    <location>
        <begin position="33"/>
        <end position="43"/>
    </location>
</feature>
<gene>
    <name evidence="2" type="ORF">Lalb_Chr06g0169841</name>
</gene>
<dbReference type="Proteomes" id="UP000447434">
    <property type="component" value="Chromosome 6"/>
</dbReference>
<keyword evidence="3" id="KW-1185">Reference proteome</keyword>
<protein>
    <submittedName>
        <fullName evidence="2">Uncharacterized protein</fullName>
    </submittedName>
</protein>
<dbReference type="AlphaFoldDB" id="A0A6A4QFZ0"/>
<evidence type="ECO:0000313" key="3">
    <source>
        <dbReference type="Proteomes" id="UP000447434"/>
    </source>
</evidence>
<feature type="region of interest" description="Disordered" evidence="1">
    <location>
        <begin position="26"/>
        <end position="52"/>
    </location>
</feature>
<name>A0A6A4QFZ0_LUPAL</name>
<dbReference type="EMBL" id="WOCE01000006">
    <property type="protein sequence ID" value="KAE9612144.1"/>
    <property type="molecule type" value="Genomic_DNA"/>
</dbReference>
<sequence length="52" mass="5471">MVHSGSNMSDLVEQFQKFLASQPNAMSVSPNVGLSSAGSSGSSIEEADWDRP</sequence>
<comment type="caution">
    <text evidence="2">The sequence shown here is derived from an EMBL/GenBank/DDBJ whole genome shotgun (WGS) entry which is preliminary data.</text>
</comment>
<organism evidence="2 3">
    <name type="scientific">Lupinus albus</name>
    <name type="common">White lupine</name>
    <name type="synonym">Lupinus termis</name>
    <dbReference type="NCBI Taxonomy" id="3870"/>
    <lineage>
        <taxon>Eukaryota</taxon>
        <taxon>Viridiplantae</taxon>
        <taxon>Streptophyta</taxon>
        <taxon>Embryophyta</taxon>
        <taxon>Tracheophyta</taxon>
        <taxon>Spermatophyta</taxon>
        <taxon>Magnoliopsida</taxon>
        <taxon>eudicotyledons</taxon>
        <taxon>Gunneridae</taxon>
        <taxon>Pentapetalae</taxon>
        <taxon>rosids</taxon>
        <taxon>fabids</taxon>
        <taxon>Fabales</taxon>
        <taxon>Fabaceae</taxon>
        <taxon>Papilionoideae</taxon>
        <taxon>50 kb inversion clade</taxon>
        <taxon>genistoids sensu lato</taxon>
        <taxon>core genistoids</taxon>
        <taxon>Genisteae</taxon>
        <taxon>Lupinus</taxon>
    </lineage>
</organism>
<evidence type="ECO:0000313" key="2">
    <source>
        <dbReference type="EMBL" id="KAE9612144.1"/>
    </source>
</evidence>
<accession>A0A6A4QFZ0</accession>
<reference evidence="3" key="1">
    <citation type="journal article" date="2020" name="Nat. Commun.">
        <title>Genome sequence of the cluster root forming white lupin.</title>
        <authorList>
            <person name="Hufnagel B."/>
            <person name="Marques A."/>
            <person name="Soriano A."/>
            <person name="Marques L."/>
            <person name="Divol F."/>
            <person name="Doumas P."/>
            <person name="Sallet E."/>
            <person name="Mancinotti D."/>
            <person name="Carrere S."/>
            <person name="Marande W."/>
            <person name="Arribat S."/>
            <person name="Keller J."/>
            <person name="Huneau C."/>
            <person name="Blein T."/>
            <person name="Aime D."/>
            <person name="Laguerre M."/>
            <person name="Taylor J."/>
            <person name="Schubert V."/>
            <person name="Nelson M."/>
            <person name="Geu-Flores F."/>
            <person name="Crespi M."/>
            <person name="Gallardo-Guerrero K."/>
            <person name="Delaux P.-M."/>
            <person name="Salse J."/>
            <person name="Berges H."/>
            <person name="Guyot R."/>
            <person name="Gouzy J."/>
            <person name="Peret B."/>
        </authorList>
    </citation>
    <scope>NUCLEOTIDE SEQUENCE [LARGE SCALE GENOMIC DNA]</scope>
    <source>
        <strain evidence="3">cv. Amiga</strain>
    </source>
</reference>